<proteinExistence type="predicted"/>
<dbReference type="Pfam" id="PF00005">
    <property type="entry name" value="ABC_tran"/>
    <property type="match status" value="2"/>
</dbReference>
<dbReference type="RefSeq" id="WP_258989945.1">
    <property type="nucleotide sequence ID" value="NZ_JALIGE010000076.1"/>
</dbReference>
<keyword evidence="2 4" id="KW-0067">ATP-binding</keyword>
<keyword evidence="5" id="KW-1185">Reference proteome</keyword>
<dbReference type="EMBL" id="JALIGE010000076">
    <property type="protein sequence ID" value="MCS2163407.1"/>
    <property type="molecule type" value="Genomic_DNA"/>
</dbReference>
<keyword evidence="1" id="KW-0547">Nucleotide-binding</keyword>
<feature type="domain" description="ABC transporter" evidence="3">
    <location>
        <begin position="330"/>
        <end position="559"/>
    </location>
</feature>
<sequence>MSEAGIRLDGLIKRFAGMDKPAVARLDCTIQSGYVTGLVGPDGAGKTTLMRMLAGLLKPDEGQISVIGYDPIHDNSALHALLGYMPQKFGLYEDLTVMENLTLYADLRSVTGDVREKTFARLLEFTSLGPFIGRLAGKLSGGMKQKLGLACTLVGEPKVLLLDEPGVGVDPISRRELWQMVHELAGDGMLILWSTSYLDEAEQCRDVLLMNEGELLYQGEPKALTDTMRGRSFLMSSPAENNRKLLQRTLKLPQVSDGMIQGRSVRVILTKDANADVIRSADGMPEIEINETAPRFEDAFIDLLGGAGTSESPLAAILHTVDGTPGETVIEAKALTKKFGDFAATDHVDFAVKRGEIFGLLGPNGAGKSTTFKMMCGLLVPTSGKALVLDMDLKVSSGKARQHLGYMAQKFSLYGNLTVVQNLCFFSGVYGLRGKAQSEKIERMSDAFGLKSIGNHATDDLPLGYKQRLALACSLMHEPDILFLDEPTSGVDPITRREFWLHINSMVEKGVTVMVTTHFMDEAEYCDRIGLVYRGKLIASGTPDDLKAQAADAETADPTMEQAFITLINDWDKEHHDVR</sequence>
<evidence type="ECO:0000256" key="1">
    <source>
        <dbReference type="ARBA" id="ARBA00022741"/>
    </source>
</evidence>
<evidence type="ECO:0000259" key="3">
    <source>
        <dbReference type="PROSITE" id="PS50893"/>
    </source>
</evidence>
<protein>
    <submittedName>
        <fullName evidence="4">ATP-binding cassette domain-containing protein</fullName>
    </submittedName>
</protein>
<dbReference type="PANTHER" id="PTHR43038">
    <property type="entry name" value="ATP-BINDING CASSETTE, SUB-FAMILY H, MEMBER 1"/>
    <property type="match status" value="1"/>
</dbReference>
<dbReference type="SUPFAM" id="SSF52540">
    <property type="entry name" value="P-loop containing nucleoside triphosphate hydrolases"/>
    <property type="match status" value="2"/>
</dbReference>
<dbReference type="CDD" id="cd03230">
    <property type="entry name" value="ABC_DR_subfamily_A"/>
    <property type="match status" value="2"/>
</dbReference>
<dbReference type="PANTHER" id="PTHR43038:SF3">
    <property type="entry name" value="ABC TRANSPORTER G FAMILY MEMBER 20 ISOFORM X1"/>
    <property type="match status" value="1"/>
</dbReference>
<evidence type="ECO:0000313" key="4">
    <source>
        <dbReference type="EMBL" id="MCS2163407.1"/>
    </source>
</evidence>
<dbReference type="InterPro" id="IPR003593">
    <property type="entry name" value="AAA+_ATPase"/>
</dbReference>
<dbReference type="InterPro" id="IPR017871">
    <property type="entry name" value="ABC_transporter-like_CS"/>
</dbReference>
<dbReference type="InterPro" id="IPR027417">
    <property type="entry name" value="P-loop_NTPase"/>
</dbReference>
<feature type="domain" description="ABC transporter" evidence="3">
    <location>
        <begin position="6"/>
        <end position="237"/>
    </location>
</feature>
<dbReference type="SMART" id="SM00382">
    <property type="entry name" value="AAA"/>
    <property type="match status" value="2"/>
</dbReference>
<dbReference type="GO" id="GO:0005524">
    <property type="term" value="F:ATP binding"/>
    <property type="evidence" value="ECO:0007669"/>
    <property type="project" value="UniProtKB-KW"/>
</dbReference>
<dbReference type="Gene3D" id="3.40.50.300">
    <property type="entry name" value="P-loop containing nucleotide triphosphate hydrolases"/>
    <property type="match status" value="2"/>
</dbReference>
<comment type="caution">
    <text evidence="4">The sequence shown here is derived from an EMBL/GenBank/DDBJ whole genome shotgun (WGS) entry which is preliminary data.</text>
</comment>
<gene>
    <name evidence="4" type="ORF">MUU47_20185</name>
</gene>
<evidence type="ECO:0000256" key="2">
    <source>
        <dbReference type="ARBA" id="ARBA00022840"/>
    </source>
</evidence>
<evidence type="ECO:0000313" key="5">
    <source>
        <dbReference type="Proteomes" id="UP001205357"/>
    </source>
</evidence>
<organism evidence="4 5">
    <name type="scientific">Scandinavium hiltneri</name>
    <dbReference type="NCBI Taxonomy" id="2926519"/>
    <lineage>
        <taxon>Bacteria</taxon>
        <taxon>Pseudomonadati</taxon>
        <taxon>Pseudomonadota</taxon>
        <taxon>Gammaproteobacteria</taxon>
        <taxon>Enterobacterales</taxon>
        <taxon>Enterobacteriaceae</taxon>
        <taxon>Scandinavium</taxon>
    </lineage>
</organism>
<name>A0ABT2E8R6_9ENTR</name>
<accession>A0ABT2E8R6</accession>
<dbReference type="PROSITE" id="PS00211">
    <property type="entry name" value="ABC_TRANSPORTER_1"/>
    <property type="match status" value="1"/>
</dbReference>
<dbReference type="PROSITE" id="PS50893">
    <property type="entry name" value="ABC_TRANSPORTER_2"/>
    <property type="match status" value="2"/>
</dbReference>
<dbReference type="Proteomes" id="UP001205357">
    <property type="component" value="Unassembled WGS sequence"/>
</dbReference>
<dbReference type="InterPro" id="IPR003439">
    <property type="entry name" value="ABC_transporter-like_ATP-bd"/>
</dbReference>
<reference evidence="4 5" key="1">
    <citation type="submission" date="2022-04" db="EMBL/GenBank/DDBJ databases">
        <title>Proposal of a three novel species of Scandinavium, Scandinavium hiltneri, Scandinavium manionii, Scandinavium tedordense.</title>
        <authorList>
            <person name="Maddock D.W."/>
            <person name="Brady C.L."/>
            <person name="Denman S."/>
            <person name="Arnold D."/>
        </authorList>
    </citation>
    <scope>NUCLEOTIDE SEQUENCE [LARGE SCALE GENOMIC DNA]</scope>
    <source>
        <strain evidence="4 5">H11S7</strain>
    </source>
</reference>